<feature type="domain" description="T6SS Phospholipase effector Tle1-like catalytic" evidence="1">
    <location>
        <begin position="1"/>
        <end position="245"/>
    </location>
</feature>
<protein>
    <submittedName>
        <fullName evidence="2">DUF2235 domain-containing protein</fullName>
    </submittedName>
</protein>
<dbReference type="PANTHER" id="PTHR33840">
    <property type="match status" value="1"/>
</dbReference>
<evidence type="ECO:0000313" key="2">
    <source>
        <dbReference type="EMBL" id="MDS9467006.1"/>
    </source>
</evidence>
<dbReference type="Pfam" id="PF09994">
    <property type="entry name" value="T6SS_Tle1-like_cat"/>
    <property type="match status" value="1"/>
</dbReference>
<sequence length="341" mass="37658">MDGTFASLTEGKRSSIARIHAMLSGEMGPTTSKVQLHYAPGQQWAAWQTLPQLISGLTLDHNIQAAYAWLAQHWQPGNPLYFFGYSRGGIGVCALAEMVDRVGLLRPEAASPENIQRAWLAYRHQSGEELPLRLRHAHVPIRMVGILDTVMSLGIRLPFLWAMSEPGFDYSKGRLARNVYQGVHALALDETRTAFEPILWESHHSHQRVEQIWFRGCHADIGGQLGGHEFARPLANLPLVWLMTQAAEAGLPLPHGWHRHHPCDQDAPRLGSWHSWGKAFLMRGPRQAGALPSEALHPSVACPYEGPALLSGHLAPAAKARRPRLIKIRLPKGDGADPTAA</sequence>
<dbReference type="Proteomes" id="UP001269144">
    <property type="component" value="Unassembled WGS sequence"/>
</dbReference>
<accession>A0ABU2HPN2</accession>
<dbReference type="EMBL" id="JAVQLW010000001">
    <property type="protein sequence ID" value="MDS9467006.1"/>
    <property type="molecule type" value="Genomic_DNA"/>
</dbReference>
<evidence type="ECO:0000313" key="3">
    <source>
        <dbReference type="Proteomes" id="UP001269144"/>
    </source>
</evidence>
<keyword evidence="3" id="KW-1185">Reference proteome</keyword>
<dbReference type="RefSeq" id="WP_311159194.1">
    <property type="nucleotide sequence ID" value="NZ_JAVQLW010000001.1"/>
</dbReference>
<dbReference type="InterPro" id="IPR018712">
    <property type="entry name" value="Tle1-like_cat"/>
</dbReference>
<organism evidence="2 3">
    <name type="scientific">Paracoccus aurantius</name>
    <dbReference type="NCBI Taxonomy" id="3073814"/>
    <lineage>
        <taxon>Bacteria</taxon>
        <taxon>Pseudomonadati</taxon>
        <taxon>Pseudomonadota</taxon>
        <taxon>Alphaproteobacteria</taxon>
        <taxon>Rhodobacterales</taxon>
        <taxon>Paracoccaceae</taxon>
        <taxon>Paracoccus</taxon>
    </lineage>
</organism>
<reference evidence="3" key="1">
    <citation type="submission" date="2023-07" db="EMBL/GenBank/DDBJ databases">
        <title>Paracoccus sp. MBLB3053 whole genome sequence.</title>
        <authorList>
            <person name="Hwang C.Y."/>
            <person name="Cho E.-S."/>
            <person name="Seo M.-J."/>
        </authorList>
    </citation>
    <scope>NUCLEOTIDE SEQUENCE [LARGE SCALE GENOMIC DNA]</scope>
    <source>
        <strain evidence="3">MBLB3053</strain>
    </source>
</reference>
<dbReference type="PANTHER" id="PTHR33840:SF1">
    <property type="entry name" value="TLE1 PHOSPHOLIPASE DOMAIN-CONTAINING PROTEIN"/>
    <property type="match status" value="1"/>
</dbReference>
<gene>
    <name evidence="2" type="ORF">RGQ15_05375</name>
</gene>
<name>A0ABU2HPN2_9RHOB</name>
<proteinExistence type="predicted"/>
<comment type="caution">
    <text evidence="2">The sequence shown here is derived from an EMBL/GenBank/DDBJ whole genome shotgun (WGS) entry which is preliminary data.</text>
</comment>
<evidence type="ECO:0000259" key="1">
    <source>
        <dbReference type="Pfam" id="PF09994"/>
    </source>
</evidence>